<accession>A0A4D8Q6W0</accession>
<reference evidence="2 3" key="1">
    <citation type="submission" date="2018-09" db="EMBL/GenBank/DDBJ databases">
        <title>Whole genome based analysis of evolution and adaptive divergence in Indian and Brazilian strains of Azospirillum brasilense.</title>
        <authorList>
            <person name="Singh C."/>
            <person name="Tripathi A.K."/>
        </authorList>
    </citation>
    <scope>NUCLEOTIDE SEQUENCE [LARGE SCALE GENOMIC DNA]</scope>
    <source>
        <strain evidence="2 3">MTCC4036</strain>
        <plasmid evidence="2 3">p3</plasmid>
    </source>
</reference>
<dbReference type="AlphaFoldDB" id="A0A4D8Q6W0"/>
<protein>
    <submittedName>
        <fullName evidence="2">Uncharacterized protein</fullName>
    </submittedName>
</protein>
<geneLocation type="plasmid" evidence="2">
    <name>p3</name>
</geneLocation>
<dbReference type="Proteomes" id="UP000298596">
    <property type="component" value="Plasmid p3"/>
</dbReference>
<feature type="compositionally biased region" description="Low complexity" evidence="1">
    <location>
        <begin position="46"/>
        <end position="61"/>
    </location>
</feature>
<name>A0A4D8Q6W0_AZOBR</name>
<gene>
    <name evidence="2" type="ORF">D3867_30745</name>
</gene>
<dbReference type="EMBL" id="CP032333">
    <property type="protein sequence ID" value="QCO06297.1"/>
    <property type="molecule type" value="Genomic_DNA"/>
</dbReference>
<keyword evidence="2" id="KW-0614">Plasmid</keyword>
<sequence>MEAAEGQAGPSDQTELLQSPPLPPREREGARVKRGKGEGADKAWSTDPRTTLTRPLRGHPLPGRERD</sequence>
<feature type="compositionally biased region" description="Basic and acidic residues" evidence="1">
    <location>
        <begin position="24"/>
        <end position="41"/>
    </location>
</feature>
<evidence type="ECO:0000313" key="3">
    <source>
        <dbReference type="Proteomes" id="UP000298596"/>
    </source>
</evidence>
<feature type="region of interest" description="Disordered" evidence="1">
    <location>
        <begin position="1"/>
        <end position="67"/>
    </location>
</feature>
<organism evidence="2 3">
    <name type="scientific">Azospirillum brasilense</name>
    <dbReference type="NCBI Taxonomy" id="192"/>
    <lineage>
        <taxon>Bacteria</taxon>
        <taxon>Pseudomonadati</taxon>
        <taxon>Pseudomonadota</taxon>
        <taxon>Alphaproteobacteria</taxon>
        <taxon>Rhodospirillales</taxon>
        <taxon>Azospirillaceae</taxon>
        <taxon>Azospirillum</taxon>
    </lineage>
</organism>
<evidence type="ECO:0000313" key="2">
    <source>
        <dbReference type="EMBL" id="QCO06297.1"/>
    </source>
</evidence>
<evidence type="ECO:0000256" key="1">
    <source>
        <dbReference type="SAM" id="MobiDB-lite"/>
    </source>
</evidence>
<proteinExistence type="predicted"/>